<dbReference type="AlphaFoldDB" id="A0AAV4QEV0"/>
<feature type="compositionally biased region" description="Basic residues" evidence="1">
    <location>
        <begin position="88"/>
        <end position="103"/>
    </location>
</feature>
<comment type="caution">
    <text evidence="2">The sequence shown here is derived from an EMBL/GenBank/DDBJ whole genome shotgun (WGS) entry which is preliminary data.</text>
</comment>
<proteinExistence type="predicted"/>
<dbReference type="Proteomes" id="UP001054837">
    <property type="component" value="Unassembled WGS sequence"/>
</dbReference>
<feature type="region of interest" description="Disordered" evidence="1">
    <location>
        <begin position="23"/>
        <end position="103"/>
    </location>
</feature>
<name>A0AAV4QEV0_9ARAC</name>
<accession>A0AAV4QEV0</accession>
<organism evidence="2 3">
    <name type="scientific">Caerostris darwini</name>
    <dbReference type="NCBI Taxonomy" id="1538125"/>
    <lineage>
        <taxon>Eukaryota</taxon>
        <taxon>Metazoa</taxon>
        <taxon>Ecdysozoa</taxon>
        <taxon>Arthropoda</taxon>
        <taxon>Chelicerata</taxon>
        <taxon>Arachnida</taxon>
        <taxon>Araneae</taxon>
        <taxon>Araneomorphae</taxon>
        <taxon>Entelegynae</taxon>
        <taxon>Araneoidea</taxon>
        <taxon>Araneidae</taxon>
        <taxon>Caerostris</taxon>
    </lineage>
</organism>
<keyword evidence="3" id="KW-1185">Reference proteome</keyword>
<sequence>MSSQSVIVVKLTYSKQQRESFFSTNANTVGQSLPEPRSPSLSGAPPFGSSVSRKRPFSGRRALCYSSPTVCRPTGKAPFRSPIQSLPPRRRSNHQGRKTRSGR</sequence>
<dbReference type="EMBL" id="BPLQ01004264">
    <property type="protein sequence ID" value="GIY06804.1"/>
    <property type="molecule type" value="Genomic_DNA"/>
</dbReference>
<protein>
    <submittedName>
        <fullName evidence="2">Uncharacterized protein</fullName>
    </submittedName>
</protein>
<evidence type="ECO:0000256" key="1">
    <source>
        <dbReference type="SAM" id="MobiDB-lite"/>
    </source>
</evidence>
<reference evidence="2 3" key="1">
    <citation type="submission" date="2021-06" db="EMBL/GenBank/DDBJ databases">
        <title>Caerostris darwini draft genome.</title>
        <authorList>
            <person name="Kono N."/>
            <person name="Arakawa K."/>
        </authorList>
    </citation>
    <scope>NUCLEOTIDE SEQUENCE [LARGE SCALE GENOMIC DNA]</scope>
</reference>
<evidence type="ECO:0000313" key="2">
    <source>
        <dbReference type="EMBL" id="GIY06804.1"/>
    </source>
</evidence>
<gene>
    <name evidence="2" type="ORF">CDAR_76471</name>
</gene>
<evidence type="ECO:0000313" key="3">
    <source>
        <dbReference type="Proteomes" id="UP001054837"/>
    </source>
</evidence>